<feature type="transmembrane region" description="Helical" evidence="1">
    <location>
        <begin position="165"/>
        <end position="184"/>
    </location>
</feature>
<evidence type="ECO:0000256" key="1">
    <source>
        <dbReference type="SAM" id="Phobius"/>
    </source>
</evidence>
<gene>
    <name evidence="2" type="ORF">GF339_07860</name>
</gene>
<accession>A0A9D5JUN4</accession>
<feature type="transmembrane region" description="Helical" evidence="1">
    <location>
        <begin position="109"/>
        <end position="128"/>
    </location>
</feature>
<dbReference type="EMBL" id="WJJP01000242">
    <property type="protein sequence ID" value="MBD3324485.1"/>
    <property type="molecule type" value="Genomic_DNA"/>
</dbReference>
<comment type="caution">
    <text evidence="2">The sequence shown here is derived from an EMBL/GenBank/DDBJ whole genome shotgun (WGS) entry which is preliminary data.</text>
</comment>
<sequence length="195" mass="22481">MLRFFAIVLIFIALVYVYIPRNDFFLSALLCLTVFMSMFYLDRADLIKKLTGFFFGGSLLFVVLALLNLDTALNGIYRYLMDILLFVLYLLYLWYAWRQLQDDADLKKQFSLTLLISFAVPLFTVPLFKYALLVPFPTEGGAIEIMNVFWYSPTIKAVRKITGPYLLLLGVFAIFVAIIVAIYLKLLREPAKKHG</sequence>
<reference evidence="2" key="1">
    <citation type="submission" date="2019-11" db="EMBL/GenBank/DDBJ databases">
        <title>Microbial mats filling the niche in hypersaline microbial mats.</title>
        <authorList>
            <person name="Wong H.L."/>
            <person name="Macleod F.I."/>
            <person name="White R.A. III"/>
            <person name="Burns B.P."/>
        </authorList>
    </citation>
    <scope>NUCLEOTIDE SEQUENCE</scope>
    <source>
        <strain evidence="2">Rbin_158</strain>
    </source>
</reference>
<evidence type="ECO:0000313" key="3">
    <source>
        <dbReference type="Proteomes" id="UP000649604"/>
    </source>
</evidence>
<feature type="transmembrane region" description="Helical" evidence="1">
    <location>
        <begin position="79"/>
        <end position="97"/>
    </location>
</feature>
<keyword evidence="1" id="KW-0472">Membrane</keyword>
<proteinExistence type="predicted"/>
<evidence type="ECO:0000313" key="2">
    <source>
        <dbReference type="EMBL" id="MBD3324485.1"/>
    </source>
</evidence>
<dbReference type="Proteomes" id="UP000649604">
    <property type="component" value="Unassembled WGS sequence"/>
</dbReference>
<feature type="transmembrane region" description="Helical" evidence="1">
    <location>
        <begin position="53"/>
        <end position="73"/>
    </location>
</feature>
<keyword evidence="1" id="KW-1133">Transmembrane helix</keyword>
<protein>
    <submittedName>
        <fullName evidence="2">Uncharacterized protein</fullName>
    </submittedName>
</protein>
<feature type="transmembrane region" description="Helical" evidence="1">
    <location>
        <begin position="25"/>
        <end position="41"/>
    </location>
</feature>
<name>A0A9D5JUN4_9BACT</name>
<keyword evidence="1" id="KW-0812">Transmembrane</keyword>
<dbReference type="AlphaFoldDB" id="A0A9D5JUN4"/>
<organism evidence="2 3">
    <name type="scientific">candidate division KSB3 bacterium</name>
    <dbReference type="NCBI Taxonomy" id="2044937"/>
    <lineage>
        <taxon>Bacteria</taxon>
        <taxon>candidate division KSB3</taxon>
    </lineage>
</organism>